<reference evidence="2" key="2">
    <citation type="journal article" date="2024" name="Plant">
        <title>Genomic evolution and insights into agronomic trait innovations of Sesamum species.</title>
        <authorList>
            <person name="Miao H."/>
            <person name="Wang L."/>
            <person name="Qu L."/>
            <person name="Liu H."/>
            <person name="Sun Y."/>
            <person name="Le M."/>
            <person name="Wang Q."/>
            <person name="Wei S."/>
            <person name="Zheng Y."/>
            <person name="Lin W."/>
            <person name="Duan Y."/>
            <person name="Cao H."/>
            <person name="Xiong S."/>
            <person name="Wang X."/>
            <person name="Wei L."/>
            <person name="Li C."/>
            <person name="Ma Q."/>
            <person name="Ju M."/>
            <person name="Zhao R."/>
            <person name="Li G."/>
            <person name="Mu C."/>
            <person name="Tian Q."/>
            <person name="Mei H."/>
            <person name="Zhang T."/>
            <person name="Gao T."/>
            <person name="Zhang H."/>
        </authorList>
    </citation>
    <scope>NUCLEOTIDE SEQUENCE</scope>
    <source>
        <strain evidence="2">KEN1</strain>
    </source>
</reference>
<dbReference type="AlphaFoldDB" id="A0AAW2XNK6"/>
<evidence type="ECO:0000256" key="1">
    <source>
        <dbReference type="SAM" id="MobiDB-lite"/>
    </source>
</evidence>
<dbReference type="EMBL" id="JACGWN010000003">
    <property type="protein sequence ID" value="KAL0455484.1"/>
    <property type="molecule type" value="Genomic_DNA"/>
</dbReference>
<protein>
    <submittedName>
        <fullName evidence="2">Uncharacterized protein</fullName>
    </submittedName>
</protein>
<proteinExistence type="predicted"/>
<reference evidence="2" key="1">
    <citation type="submission" date="2020-06" db="EMBL/GenBank/DDBJ databases">
        <authorList>
            <person name="Li T."/>
            <person name="Hu X."/>
            <person name="Zhang T."/>
            <person name="Song X."/>
            <person name="Zhang H."/>
            <person name="Dai N."/>
            <person name="Sheng W."/>
            <person name="Hou X."/>
            <person name="Wei L."/>
        </authorList>
    </citation>
    <scope>NUCLEOTIDE SEQUENCE</scope>
    <source>
        <strain evidence="2">KEN1</strain>
        <tissue evidence="2">Leaf</tissue>
    </source>
</reference>
<feature type="compositionally biased region" description="Low complexity" evidence="1">
    <location>
        <begin position="130"/>
        <end position="141"/>
    </location>
</feature>
<evidence type="ECO:0000313" key="2">
    <source>
        <dbReference type="EMBL" id="KAL0455484.1"/>
    </source>
</evidence>
<accession>A0AAW2XNK6</accession>
<feature type="region of interest" description="Disordered" evidence="1">
    <location>
        <begin position="130"/>
        <end position="174"/>
    </location>
</feature>
<gene>
    <name evidence="2" type="ORF">Slati_0887600</name>
</gene>
<sequence>MAIARMAVIAGGETPHDSGTSVSSLKRDFNIEEFFELAHRVIDDGDKNSMAALDGLKRKWEAKIGPLKLISRSIPMSVVENPWAKGFSLARRNINPSRCLLPLLEPPLHVPDVAAPLTMKALTLQSIEAAPNPNQQRAPPRVSGLGGLTPLQAGSSSAVQSVAEAPPDSPRAAMPEQRDAVPIGIFVGTVPLHGRPATYKPDARIADGFNNSSRKTLHFIPPEWQNGEVVVRPTLNMIKEGSKKMGINNSWILPRT</sequence>
<comment type="caution">
    <text evidence="2">The sequence shown here is derived from an EMBL/GenBank/DDBJ whole genome shotgun (WGS) entry which is preliminary data.</text>
</comment>
<feature type="compositionally biased region" description="Low complexity" evidence="1">
    <location>
        <begin position="152"/>
        <end position="165"/>
    </location>
</feature>
<organism evidence="2">
    <name type="scientific">Sesamum latifolium</name>
    <dbReference type="NCBI Taxonomy" id="2727402"/>
    <lineage>
        <taxon>Eukaryota</taxon>
        <taxon>Viridiplantae</taxon>
        <taxon>Streptophyta</taxon>
        <taxon>Embryophyta</taxon>
        <taxon>Tracheophyta</taxon>
        <taxon>Spermatophyta</taxon>
        <taxon>Magnoliopsida</taxon>
        <taxon>eudicotyledons</taxon>
        <taxon>Gunneridae</taxon>
        <taxon>Pentapetalae</taxon>
        <taxon>asterids</taxon>
        <taxon>lamiids</taxon>
        <taxon>Lamiales</taxon>
        <taxon>Pedaliaceae</taxon>
        <taxon>Sesamum</taxon>
    </lineage>
</organism>
<name>A0AAW2XNK6_9LAMI</name>